<evidence type="ECO:0000256" key="1">
    <source>
        <dbReference type="ARBA" id="ARBA00022475"/>
    </source>
</evidence>
<organism evidence="7 8">
    <name type="scientific">Gleimia coleocanis DSM 15436</name>
    <dbReference type="NCBI Taxonomy" id="525245"/>
    <lineage>
        <taxon>Bacteria</taxon>
        <taxon>Bacillati</taxon>
        <taxon>Actinomycetota</taxon>
        <taxon>Actinomycetes</taxon>
        <taxon>Actinomycetales</taxon>
        <taxon>Actinomycetaceae</taxon>
        <taxon>Gleimia</taxon>
    </lineage>
</organism>
<dbReference type="GO" id="GO:0005886">
    <property type="term" value="C:plasma membrane"/>
    <property type="evidence" value="ECO:0007669"/>
    <property type="project" value="UniProtKB-SubCell"/>
</dbReference>
<evidence type="ECO:0000256" key="2">
    <source>
        <dbReference type="ARBA" id="ARBA00022692"/>
    </source>
</evidence>
<feature type="transmembrane region" description="Helical" evidence="5">
    <location>
        <begin position="157"/>
        <end position="176"/>
    </location>
</feature>
<evidence type="ECO:0000256" key="6">
    <source>
        <dbReference type="SAM" id="MobiDB-lite"/>
    </source>
</evidence>
<dbReference type="PANTHER" id="PTHR39344">
    <property type="entry name" value="UPF0182 PROTEIN SLL1060"/>
    <property type="match status" value="1"/>
</dbReference>
<keyword evidence="8" id="KW-1185">Reference proteome</keyword>
<protein>
    <recommendedName>
        <fullName evidence="5">UPF0182 protein HMPREF0044_0683</fullName>
    </recommendedName>
</protein>
<evidence type="ECO:0000313" key="7">
    <source>
        <dbReference type="EMBL" id="EEH63664.1"/>
    </source>
</evidence>
<feature type="transmembrane region" description="Helical" evidence="5">
    <location>
        <begin position="325"/>
        <end position="344"/>
    </location>
</feature>
<dbReference type="InterPro" id="IPR005372">
    <property type="entry name" value="UPF0182"/>
</dbReference>
<dbReference type="Pfam" id="PF03699">
    <property type="entry name" value="UPF0182"/>
    <property type="match status" value="1"/>
</dbReference>
<evidence type="ECO:0000256" key="5">
    <source>
        <dbReference type="HAMAP-Rule" id="MF_01600"/>
    </source>
</evidence>
<feature type="region of interest" description="Disordered" evidence="6">
    <location>
        <begin position="943"/>
        <end position="975"/>
    </location>
</feature>
<comment type="similarity">
    <text evidence="5">Belongs to the UPF0182 family.</text>
</comment>
<keyword evidence="4 5" id="KW-0472">Membrane</keyword>
<dbReference type="Proteomes" id="UP000010301">
    <property type="component" value="Unassembled WGS sequence"/>
</dbReference>
<dbReference type="STRING" id="525245.HMPREF0044_0683"/>
<keyword evidence="2 5" id="KW-0812">Transmembrane</keyword>
<name>C0W0U0_9ACTO</name>
<feature type="transmembrane region" description="Helical" evidence="5">
    <location>
        <begin position="297"/>
        <end position="318"/>
    </location>
</feature>
<dbReference type="EMBL" id="ACFG01000030">
    <property type="protein sequence ID" value="EEH63664.1"/>
    <property type="molecule type" value="Genomic_DNA"/>
</dbReference>
<evidence type="ECO:0000256" key="3">
    <source>
        <dbReference type="ARBA" id="ARBA00022989"/>
    </source>
</evidence>
<dbReference type="HOGENOM" id="CLU_007733_1_0_11"/>
<feature type="transmembrane region" description="Helical" evidence="5">
    <location>
        <begin position="257"/>
        <end position="277"/>
    </location>
</feature>
<proteinExistence type="inferred from homology"/>
<evidence type="ECO:0000256" key="4">
    <source>
        <dbReference type="ARBA" id="ARBA00023136"/>
    </source>
</evidence>
<feature type="transmembrane region" description="Helical" evidence="5">
    <location>
        <begin position="100"/>
        <end position="123"/>
    </location>
</feature>
<sequence>MPSSIPVGTIEKSYFAQICIELRFSMFGFPGQPFPRPQEGGAPKPPEGPPREPINLKEMITPMRITLFALLALVVGFYYLSDFVTEILWFNQIGAQQVFWTRWLVIIGLVLLGTIVNASIVGINMQIAYKNRPTSHSVNYNPQLREYQRQLEPFRKLVFIAVPLFIGFTTGTALAADWDQILLWWNSTPFGQTDPQWGVDLSFYMFTLPVLQMLFYLLTRVFVASLLATVVVHYLYSGIVLFPRFRVSKRARLQLGILAALVSLIVAGRYWIGRYLLLTSEGGRIDGALYQQVNAQIPAQTILTVTSILVAILFIVAAFRGSWHLPATGVAVTVVSALVVGFVYPTLIQEFKVKPNERALESPYIQRNIDATLDAYGIKDVELQSYSAKTETSAGQLRDDAASTQQIRLIDPDVVSPTIRQLKQSRSYYTFESQLSVDRYEIDGVKRDTVIAVRELNLDGLDENERNWVNEHTIFTHGYGVVAAYGNKVDSKGEPAWWEEGIPSMGDMGEYEQRVYFSPSSPQYSIVGAPQGAKPLELDYPDEASDGQVPTTFEGDGGPSVGNFFNKLLYAIKFQSTNIFFASQINEKSQILYDRDPALRVAKVAPYLTLDRKPYPAVVDMDGDPKTPKRLVWIVDAYTTSNHYPYAQHVNIAQTTVDSSTKESEFYAADLEINYIRNSVKAVVDAYDGSVKLYQWDEKDPVLSSWMKTFPGKVQPLSEISGDLMAHMRYPQDLFKVQRSLLAAYHVTKADNFYTGGDRWRLSENPTSARRADGVTPYQPPYYLTMQMPGQDSAEFSLTSVFVPGGKSDREPMAGFLAVDSETGSEPGKIREGYGKLRLLALPSSTTVPGPGQVQNNFNANSEIARELNLLDQEGSELILGNLLTLPVGGGLLYVQPVYLQGTGSTKYPVLRKVMTAFGDSVGFADTLEESLDATFKGDSAAQLADGEQPSADPAAPSEGEPSGDSAGSTATNSQVVKLLQEAKTALLDGEKALQAGDWATYGEKQKLMKQKLEEALKLETKK</sequence>
<accession>C0W0U0</accession>
<feature type="transmembrane region" description="Helical" evidence="5">
    <location>
        <begin position="61"/>
        <end position="80"/>
    </location>
</feature>
<dbReference type="PANTHER" id="PTHR39344:SF1">
    <property type="entry name" value="UPF0182 PROTEIN SLL1060"/>
    <property type="match status" value="1"/>
</dbReference>
<dbReference type="AlphaFoldDB" id="C0W0U0"/>
<keyword evidence="1 5" id="KW-1003">Cell membrane</keyword>
<dbReference type="HAMAP" id="MF_01600">
    <property type="entry name" value="UPF0182"/>
    <property type="match status" value="1"/>
</dbReference>
<comment type="subcellular location">
    <subcellularLocation>
        <location evidence="5">Cell membrane</location>
        <topology evidence="5">Multi-pass membrane protein</topology>
    </subcellularLocation>
</comment>
<feature type="transmembrane region" description="Helical" evidence="5">
    <location>
        <begin position="213"/>
        <end position="236"/>
    </location>
</feature>
<feature type="compositionally biased region" description="Polar residues" evidence="6">
    <location>
        <begin position="966"/>
        <end position="975"/>
    </location>
</feature>
<dbReference type="eggNOG" id="COG1615">
    <property type="taxonomic scope" value="Bacteria"/>
</dbReference>
<comment type="caution">
    <text evidence="7">The sequence shown here is derived from an EMBL/GenBank/DDBJ whole genome shotgun (WGS) entry which is preliminary data.</text>
</comment>
<keyword evidence="3 5" id="KW-1133">Transmembrane helix</keyword>
<reference evidence="7 8" key="1">
    <citation type="submission" date="2009-01" db="EMBL/GenBank/DDBJ databases">
        <authorList>
            <person name="Qin X."/>
            <person name="Bachman B."/>
            <person name="Battles P."/>
            <person name="Bell A."/>
            <person name="Bess C."/>
            <person name="Bickham C."/>
            <person name="Chaboub L."/>
            <person name="Chen D."/>
            <person name="Coyle M."/>
            <person name="Deiros D.R."/>
            <person name="Dinh H."/>
            <person name="Forbes L."/>
            <person name="Fowler G."/>
            <person name="Francisco L."/>
            <person name="Fu Q."/>
            <person name="Gubbala S."/>
            <person name="Hale W."/>
            <person name="Han Y."/>
            <person name="Hemphill L."/>
            <person name="Highlander S.K."/>
            <person name="Hirani K."/>
            <person name="Hogues M."/>
            <person name="Jackson L."/>
            <person name="Jakkamsetti A."/>
            <person name="Javaid M."/>
            <person name="Jiang H."/>
            <person name="Korchina V."/>
            <person name="Kovar C."/>
            <person name="Lara F."/>
            <person name="Lee S."/>
            <person name="Mata R."/>
            <person name="Mathew T."/>
            <person name="Moen C."/>
            <person name="Morales K."/>
            <person name="Munidasa M."/>
            <person name="Nazareth L."/>
            <person name="Ngo R."/>
            <person name="Nguyen L."/>
            <person name="Okwuonu G."/>
            <person name="Ongeri F."/>
            <person name="Patil S."/>
            <person name="Petrosino J."/>
            <person name="Pham C."/>
            <person name="Pham P."/>
            <person name="Pu L.-L."/>
            <person name="Puazo M."/>
            <person name="Raj R."/>
            <person name="Reid J."/>
            <person name="Rouhana J."/>
            <person name="Saada N."/>
            <person name="Shang Y."/>
            <person name="Simmons D."/>
            <person name="Thornton R."/>
            <person name="Warren J."/>
            <person name="Weissenberger G."/>
            <person name="Zhang J."/>
            <person name="Zhang L."/>
            <person name="Zhou C."/>
            <person name="Zhu D."/>
            <person name="Muzny D."/>
            <person name="Worley K."/>
            <person name="Gibbs R."/>
        </authorList>
    </citation>
    <scope>NUCLEOTIDE SEQUENCE [LARGE SCALE GENOMIC DNA]</scope>
    <source>
        <strain evidence="7 8">DSM 15436</strain>
    </source>
</reference>
<evidence type="ECO:0000313" key="8">
    <source>
        <dbReference type="Proteomes" id="UP000010301"/>
    </source>
</evidence>
<gene>
    <name evidence="7" type="ORF">HMPREF0044_0683</name>
</gene>
<dbReference type="GO" id="GO:0005576">
    <property type="term" value="C:extracellular region"/>
    <property type="evidence" value="ECO:0007669"/>
    <property type="project" value="TreeGrafter"/>
</dbReference>